<dbReference type="EMBL" id="JARK01000262">
    <property type="protein sequence ID" value="EYC39338.1"/>
    <property type="molecule type" value="Genomic_DNA"/>
</dbReference>
<organism evidence="2 3">
    <name type="scientific">Ancylostoma ceylanicum</name>
    <dbReference type="NCBI Taxonomy" id="53326"/>
    <lineage>
        <taxon>Eukaryota</taxon>
        <taxon>Metazoa</taxon>
        <taxon>Ecdysozoa</taxon>
        <taxon>Nematoda</taxon>
        <taxon>Chromadorea</taxon>
        <taxon>Rhabditida</taxon>
        <taxon>Rhabditina</taxon>
        <taxon>Rhabditomorpha</taxon>
        <taxon>Strongyloidea</taxon>
        <taxon>Ancylostomatidae</taxon>
        <taxon>Ancylostomatinae</taxon>
        <taxon>Ancylostoma</taxon>
    </lineage>
</organism>
<evidence type="ECO:0000256" key="1">
    <source>
        <dbReference type="SAM" id="MobiDB-lite"/>
    </source>
</evidence>
<sequence>MSQDKKSDEKVTVESKEKLRTKAPGGYVPREEKKIQITKIRDSEAGGLPSVKNEDFFHGFMPREQVRRFPVVLVSSKYENSQGTSIMIALLAV</sequence>
<evidence type="ECO:0000313" key="3">
    <source>
        <dbReference type="Proteomes" id="UP000024635"/>
    </source>
</evidence>
<reference evidence="3" key="1">
    <citation type="journal article" date="2015" name="Nat. Genet.">
        <title>The genome and transcriptome of the zoonotic hookworm Ancylostoma ceylanicum identify infection-specific gene families.</title>
        <authorList>
            <person name="Schwarz E.M."/>
            <person name="Hu Y."/>
            <person name="Antoshechkin I."/>
            <person name="Miller M.M."/>
            <person name="Sternberg P.W."/>
            <person name="Aroian R.V."/>
        </authorList>
    </citation>
    <scope>NUCLEOTIDE SEQUENCE</scope>
    <source>
        <strain evidence="3">HY135</strain>
    </source>
</reference>
<evidence type="ECO:0000313" key="2">
    <source>
        <dbReference type="EMBL" id="EYC39338.1"/>
    </source>
</evidence>
<comment type="caution">
    <text evidence="2">The sequence shown here is derived from an EMBL/GenBank/DDBJ whole genome shotgun (WGS) entry which is preliminary data.</text>
</comment>
<protein>
    <submittedName>
        <fullName evidence="2">Uncharacterized protein</fullName>
    </submittedName>
</protein>
<feature type="compositionally biased region" description="Basic and acidic residues" evidence="1">
    <location>
        <begin position="1"/>
        <end position="20"/>
    </location>
</feature>
<dbReference type="STRING" id="53326.A0A016WJY0"/>
<name>A0A016WJY0_9BILA</name>
<dbReference type="Proteomes" id="UP000024635">
    <property type="component" value="Unassembled WGS sequence"/>
</dbReference>
<proteinExistence type="predicted"/>
<dbReference type="OrthoDB" id="5864809at2759"/>
<keyword evidence="3" id="KW-1185">Reference proteome</keyword>
<accession>A0A016WJY0</accession>
<dbReference type="AlphaFoldDB" id="A0A016WJY0"/>
<feature type="region of interest" description="Disordered" evidence="1">
    <location>
        <begin position="1"/>
        <end position="30"/>
    </location>
</feature>
<gene>
    <name evidence="2" type="primary">Acey_s0662.g1296</name>
    <name evidence="2" type="ORF">Y032_0662g1296</name>
</gene>